<accession>A0A9P6G6Y9</accession>
<dbReference type="AlphaFoldDB" id="A0A9P6G6Y9"/>
<keyword evidence="3" id="KW-1185">Reference proteome</keyword>
<reference evidence="2" key="1">
    <citation type="journal article" date="2020" name="Mol. Plant Microbe Interact.">
        <title>Genome Sequence of the Biocontrol Agent Coniothyrium minitans strain Conio (IMI 134523).</title>
        <authorList>
            <person name="Patel D."/>
            <person name="Shittu T.A."/>
            <person name="Baroncelli R."/>
            <person name="Muthumeenakshi S."/>
            <person name="Osborne T.H."/>
            <person name="Janganan T.K."/>
            <person name="Sreenivasaprasad S."/>
        </authorList>
    </citation>
    <scope>NUCLEOTIDE SEQUENCE</scope>
    <source>
        <strain evidence="2">Conio</strain>
    </source>
</reference>
<evidence type="ECO:0000313" key="2">
    <source>
        <dbReference type="EMBL" id="KAF9730004.1"/>
    </source>
</evidence>
<gene>
    <name evidence="2" type="ORF">PMIN01_11937</name>
</gene>
<sequence length="213" mass="23549">MPKQFTKKRSVTTRPPYLCSNAGAFSSTKTEDSNMLGEDDGGYDYISGAVMLWDLSPKPAGQGTEGILSVFNTETCSFPQDVSEHQRNSPVKSEGDSGVGEEAFTQPENREETLLVYPIAVYSRPGNGHGAFLAEDMEHQVLEFECSFPLDLACMLRIVTLNAPSQSYHGPSASCGASKVEEELWIELVEDNEDHFVYNRDSLNNRYAERCVS</sequence>
<dbReference type="EMBL" id="WJXW01000015">
    <property type="protein sequence ID" value="KAF9730004.1"/>
    <property type="molecule type" value="Genomic_DNA"/>
</dbReference>
<dbReference type="Proteomes" id="UP000756921">
    <property type="component" value="Unassembled WGS sequence"/>
</dbReference>
<evidence type="ECO:0000313" key="3">
    <source>
        <dbReference type="Proteomes" id="UP000756921"/>
    </source>
</evidence>
<comment type="caution">
    <text evidence="2">The sequence shown here is derived from an EMBL/GenBank/DDBJ whole genome shotgun (WGS) entry which is preliminary data.</text>
</comment>
<name>A0A9P6G6Y9_9PLEO</name>
<proteinExistence type="predicted"/>
<protein>
    <submittedName>
        <fullName evidence="2">Uncharacterized protein</fullName>
    </submittedName>
</protein>
<organism evidence="2 3">
    <name type="scientific">Paraphaeosphaeria minitans</name>
    <dbReference type="NCBI Taxonomy" id="565426"/>
    <lineage>
        <taxon>Eukaryota</taxon>
        <taxon>Fungi</taxon>
        <taxon>Dikarya</taxon>
        <taxon>Ascomycota</taxon>
        <taxon>Pezizomycotina</taxon>
        <taxon>Dothideomycetes</taxon>
        <taxon>Pleosporomycetidae</taxon>
        <taxon>Pleosporales</taxon>
        <taxon>Massarineae</taxon>
        <taxon>Didymosphaeriaceae</taxon>
        <taxon>Paraphaeosphaeria</taxon>
    </lineage>
</organism>
<feature type="region of interest" description="Disordered" evidence="1">
    <location>
        <begin position="79"/>
        <end position="107"/>
    </location>
</feature>
<evidence type="ECO:0000256" key="1">
    <source>
        <dbReference type="SAM" id="MobiDB-lite"/>
    </source>
</evidence>